<gene>
    <name evidence="1" type="ORF">CC77DRAFT_396713</name>
</gene>
<evidence type="ECO:0000313" key="2">
    <source>
        <dbReference type="Proteomes" id="UP000077248"/>
    </source>
</evidence>
<dbReference type="VEuPathDB" id="FungiDB:CC77DRAFT_396713"/>
<dbReference type="EMBL" id="KV441490">
    <property type="protein sequence ID" value="OAG16277.1"/>
    <property type="molecule type" value="Genomic_DNA"/>
</dbReference>
<dbReference type="AlphaFoldDB" id="A0A177DAN8"/>
<reference evidence="1 2" key="1">
    <citation type="submission" date="2016-05" db="EMBL/GenBank/DDBJ databases">
        <title>Comparative analysis of secretome profiles of manganese(II)-oxidizing ascomycete fungi.</title>
        <authorList>
            <consortium name="DOE Joint Genome Institute"/>
            <person name="Zeiner C.A."/>
            <person name="Purvine S.O."/>
            <person name="Zink E.M."/>
            <person name="Wu S."/>
            <person name="Pasa-Tolic L."/>
            <person name="Chaput D.L."/>
            <person name="Haridas S."/>
            <person name="Grigoriev I.V."/>
            <person name="Santelli C.M."/>
            <person name="Hansel C.M."/>
        </authorList>
    </citation>
    <scope>NUCLEOTIDE SEQUENCE [LARGE SCALE GENOMIC DNA]</scope>
    <source>
        <strain evidence="1 2">SRC1lrK2f</strain>
    </source>
</reference>
<evidence type="ECO:0000313" key="1">
    <source>
        <dbReference type="EMBL" id="OAG16277.1"/>
    </source>
</evidence>
<sequence length="127" mass="14472">MLHIREPLATSVSTMIMGRHLRLADKRLAFQAHDRTGALAAMPCAPLLLPKAASEFFPAEIFKNIIERISGSQLHELFALRGTYCFYRSIATGFIRPYMNAKLKHLRVFITKVCLIALFEHMSVPQW</sequence>
<protein>
    <submittedName>
        <fullName evidence="1">Uncharacterized protein</fullName>
    </submittedName>
</protein>
<keyword evidence="2" id="KW-1185">Reference proteome</keyword>
<dbReference type="RefSeq" id="XP_018381698.1">
    <property type="nucleotide sequence ID" value="XM_018531527.1"/>
</dbReference>
<dbReference type="KEGG" id="aalt:CC77DRAFT_396713"/>
<accession>A0A177DAN8</accession>
<dbReference type="GeneID" id="29117121"/>
<dbReference type="Proteomes" id="UP000077248">
    <property type="component" value="Unassembled WGS sequence"/>
</dbReference>
<organism evidence="1 2">
    <name type="scientific">Alternaria alternata</name>
    <name type="common">Alternaria rot fungus</name>
    <name type="synonym">Torula alternata</name>
    <dbReference type="NCBI Taxonomy" id="5599"/>
    <lineage>
        <taxon>Eukaryota</taxon>
        <taxon>Fungi</taxon>
        <taxon>Dikarya</taxon>
        <taxon>Ascomycota</taxon>
        <taxon>Pezizomycotina</taxon>
        <taxon>Dothideomycetes</taxon>
        <taxon>Pleosporomycetidae</taxon>
        <taxon>Pleosporales</taxon>
        <taxon>Pleosporineae</taxon>
        <taxon>Pleosporaceae</taxon>
        <taxon>Alternaria</taxon>
        <taxon>Alternaria sect. Alternaria</taxon>
        <taxon>Alternaria alternata complex</taxon>
    </lineage>
</organism>
<proteinExistence type="predicted"/>
<name>A0A177DAN8_ALTAL</name>